<evidence type="ECO:0000256" key="4">
    <source>
        <dbReference type="ARBA" id="ARBA00022771"/>
    </source>
</evidence>
<dbReference type="Pfam" id="PF13639">
    <property type="entry name" value="zf-RING_2"/>
    <property type="match status" value="1"/>
</dbReference>
<evidence type="ECO:0000256" key="3">
    <source>
        <dbReference type="ARBA" id="ARBA00022723"/>
    </source>
</evidence>
<feature type="domain" description="RING-type" evidence="10">
    <location>
        <begin position="148"/>
        <end position="190"/>
    </location>
</feature>
<dbReference type="GO" id="GO:0016020">
    <property type="term" value="C:membrane"/>
    <property type="evidence" value="ECO:0007669"/>
    <property type="project" value="UniProtKB-SubCell"/>
</dbReference>
<evidence type="ECO:0000313" key="11">
    <source>
        <dbReference type="Proteomes" id="UP000189703"/>
    </source>
</evidence>
<dbReference type="PROSITE" id="PS50089">
    <property type="entry name" value="ZF_RING_2"/>
    <property type="match status" value="1"/>
</dbReference>
<keyword evidence="6 9" id="KW-1133">Transmembrane helix</keyword>
<name>A0A1U8AZ28_NELNU</name>
<evidence type="ECO:0000256" key="2">
    <source>
        <dbReference type="ARBA" id="ARBA00022692"/>
    </source>
</evidence>
<keyword evidence="11" id="KW-1185">Reference proteome</keyword>
<gene>
    <name evidence="12" type="primary">LOC104605349</name>
</gene>
<proteinExistence type="predicted"/>
<evidence type="ECO:0000256" key="5">
    <source>
        <dbReference type="ARBA" id="ARBA00022833"/>
    </source>
</evidence>
<dbReference type="InterPro" id="IPR001841">
    <property type="entry name" value="Znf_RING"/>
</dbReference>
<dbReference type="Proteomes" id="UP000189703">
    <property type="component" value="Unplaced"/>
</dbReference>
<dbReference type="FunCoup" id="A0A1U8AZ28">
    <property type="interactions" value="18"/>
</dbReference>
<dbReference type="GeneID" id="104605349"/>
<evidence type="ECO:0000256" key="6">
    <source>
        <dbReference type="ARBA" id="ARBA00022989"/>
    </source>
</evidence>
<keyword evidence="4" id="KW-0863">Zinc-finger</keyword>
<evidence type="ECO:0000313" key="12">
    <source>
        <dbReference type="RefSeq" id="XP_010268379.1"/>
    </source>
</evidence>
<dbReference type="Gene3D" id="3.30.40.10">
    <property type="entry name" value="Zinc/RING finger domain, C3HC4 (zinc finger)"/>
    <property type="match status" value="1"/>
</dbReference>
<organism evidence="11 12">
    <name type="scientific">Nelumbo nucifera</name>
    <name type="common">Sacred lotus</name>
    <dbReference type="NCBI Taxonomy" id="4432"/>
    <lineage>
        <taxon>Eukaryota</taxon>
        <taxon>Viridiplantae</taxon>
        <taxon>Streptophyta</taxon>
        <taxon>Embryophyta</taxon>
        <taxon>Tracheophyta</taxon>
        <taxon>Spermatophyta</taxon>
        <taxon>Magnoliopsida</taxon>
        <taxon>Proteales</taxon>
        <taxon>Nelumbonaceae</taxon>
        <taxon>Nelumbo</taxon>
    </lineage>
</organism>
<dbReference type="RefSeq" id="XP_010268379.1">
    <property type="nucleotide sequence ID" value="XM_010270077.2"/>
</dbReference>
<sequence>MSIEDEDDANMLFINESSSGGPPPSPPSRPPRARGLLISPPPPPPIVIRSLHVSMKPNPRLLSFFLQAIVMAFVISLFFLFVGIAIIFLIHICVSSGAFRRRRRRRSRFRSSGGDDVKFCVGLSPEDLQKLPCFDYGAAAENGFNSDCAVCLEGFRDGERCRVLRGCKHVFHVNCIDGWLVKVPACPICRSGVELGSSSVRRIPGK</sequence>
<dbReference type="GO" id="GO:0008270">
    <property type="term" value="F:zinc ion binding"/>
    <property type="evidence" value="ECO:0007669"/>
    <property type="project" value="UniProtKB-KW"/>
</dbReference>
<feature type="compositionally biased region" description="Pro residues" evidence="8">
    <location>
        <begin position="21"/>
        <end position="30"/>
    </location>
</feature>
<dbReference type="PANTHER" id="PTHR46539">
    <property type="entry name" value="E3 UBIQUITIN-PROTEIN LIGASE ATL42"/>
    <property type="match status" value="1"/>
</dbReference>
<feature type="region of interest" description="Disordered" evidence="8">
    <location>
        <begin position="1"/>
        <end position="36"/>
    </location>
</feature>
<dbReference type="SUPFAM" id="SSF57850">
    <property type="entry name" value="RING/U-box"/>
    <property type="match status" value="1"/>
</dbReference>
<reference evidence="12" key="1">
    <citation type="submission" date="2025-08" db="UniProtKB">
        <authorList>
            <consortium name="RefSeq"/>
        </authorList>
    </citation>
    <scope>IDENTIFICATION</scope>
</reference>
<keyword evidence="2 9" id="KW-0812">Transmembrane</keyword>
<protein>
    <submittedName>
        <fullName evidence="12">RING-H2 finger protein ATL56-like</fullName>
    </submittedName>
</protein>
<keyword evidence="3" id="KW-0479">Metal-binding</keyword>
<evidence type="ECO:0000256" key="7">
    <source>
        <dbReference type="ARBA" id="ARBA00023136"/>
    </source>
</evidence>
<dbReference type="InterPro" id="IPR013083">
    <property type="entry name" value="Znf_RING/FYVE/PHD"/>
</dbReference>
<evidence type="ECO:0000256" key="1">
    <source>
        <dbReference type="ARBA" id="ARBA00004370"/>
    </source>
</evidence>
<dbReference type="AlphaFoldDB" id="A0A1U8AZ28"/>
<dbReference type="PANTHER" id="PTHR46539:SF9">
    <property type="entry name" value="RING-H2 FINGER PROTEIN ATL56"/>
    <property type="match status" value="1"/>
</dbReference>
<dbReference type="eggNOG" id="KOG0800">
    <property type="taxonomic scope" value="Eukaryota"/>
</dbReference>
<keyword evidence="7 9" id="KW-0472">Membrane</keyword>
<dbReference type="SMART" id="SM00184">
    <property type="entry name" value="RING"/>
    <property type="match status" value="1"/>
</dbReference>
<comment type="subcellular location">
    <subcellularLocation>
        <location evidence="1">Membrane</location>
    </subcellularLocation>
</comment>
<dbReference type="OMA" id="VGCGHLF"/>
<keyword evidence="5" id="KW-0862">Zinc</keyword>
<evidence type="ECO:0000259" key="10">
    <source>
        <dbReference type="PROSITE" id="PS50089"/>
    </source>
</evidence>
<dbReference type="KEGG" id="nnu:104605349"/>
<accession>A0A1U8AZ28</accession>
<dbReference type="OrthoDB" id="8062037at2759"/>
<evidence type="ECO:0000256" key="9">
    <source>
        <dbReference type="SAM" id="Phobius"/>
    </source>
</evidence>
<feature type="transmembrane region" description="Helical" evidence="9">
    <location>
        <begin position="65"/>
        <end position="98"/>
    </location>
</feature>
<evidence type="ECO:0000256" key="8">
    <source>
        <dbReference type="SAM" id="MobiDB-lite"/>
    </source>
</evidence>